<keyword evidence="1" id="KW-0805">Transcription regulation</keyword>
<evidence type="ECO:0000313" key="7">
    <source>
        <dbReference type="Proteomes" id="UP000293296"/>
    </source>
</evidence>
<dbReference type="KEGG" id="dcb:C3Y92_04375"/>
<evidence type="ECO:0000256" key="3">
    <source>
        <dbReference type="ARBA" id="ARBA00023163"/>
    </source>
</evidence>
<gene>
    <name evidence="6" type="ORF">C3Y92_04375</name>
</gene>
<organism evidence="6 7">
    <name type="scientific">Solidesulfovibrio carbinolicus</name>
    <dbReference type="NCBI Taxonomy" id="296842"/>
    <lineage>
        <taxon>Bacteria</taxon>
        <taxon>Pseudomonadati</taxon>
        <taxon>Thermodesulfobacteriota</taxon>
        <taxon>Desulfovibrionia</taxon>
        <taxon>Desulfovibrionales</taxon>
        <taxon>Desulfovibrionaceae</taxon>
        <taxon>Solidesulfovibrio</taxon>
    </lineage>
</organism>
<evidence type="ECO:0000256" key="4">
    <source>
        <dbReference type="SAM" id="MobiDB-lite"/>
    </source>
</evidence>
<reference evidence="6 7" key="1">
    <citation type="submission" date="2018-02" db="EMBL/GenBank/DDBJ databases">
        <title>Genome sequence of Desulfovibrio carbinolicus DSM 3852.</title>
        <authorList>
            <person name="Wilbanks E."/>
            <person name="Skennerton C.T."/>
            <person name="Orphan V.J."/>
        </authorList>
    </citation>
    <scope>NUCLEOTIDE SEQUENCE [LARGE SCALE GENOMIC DNA]</scope>
    <source>
        <strain evidence="6 7">DSM 3852</strain>
    </source>
</reference>
<dbReference type="AlphaFoldDB" id="A0A4P6HN16"/>
<dbReference type="OrthoDB" id="112032at2"/>
<dbReference type="InterPro" id="IPR009057">
    <property type="entry name" value="Homeodomain-like_sf"/>
</dbReference>
<dbReference type="EMBL" id="CP026538">
    <property type="protein sequence ID" value="QAZ66518.1"/>
    <property type="molecule type" value="Genomic_DNA"/>
</dbReference>
<dbReference type="SUPFAM" id="SSF51182">
    <property type="entry name" value="RmlC-like cupins"/>
    <property type="match status" value="1"/>
</dbReference>
<evidence type="ECO:0000256" key="1">
    <source>
        <dbReference type="ARBA" id="ARBA00023015"/>
    </source>
</evidence>
<evidence type="ECO:0000259" key="5">
    <source>
        <dbReference type="PROSITE" id="PS01124"/>
    </source>
</evidence>
<dbReference type="SMART" id="SM00342">
    <property type="entry name" value="HTH_ARAC"/>
    <property type="match status" value="1"/>
</dbReference>
<protein>
    <submittedName>
        <fullName evidence="6">AraC family transcriptional regulator</fullName>
    </submittedName>
</protein>
<dbReference type="PANTHER" id="PTHR46796">
    <property type="entry name" value="HTH-TYPE TRANSCRIPTIONAL ACTIVATOR RHAS-RELATED"/>
    <property type="match status" value="1"/>
</dbReference>
<keyword evidence="7" id="KW-1185">Reference proteome</keyword>
<dbReference type="Gene3D" id="1.10.10.60">
    <property type="entry name" value="Homeodomain-like"/>
    <property type="match status" value="1"/>
</dbReference>
<dbReference type="SUPFAM" id="SSF46689">
    <property type="entry name" value="Homeodomain-like"/>
    <property type="match status" value="2"/>
</dbReference>
<evidence type="ECO:0000313" key="6">
    <source>
        <dbReference type="EMBL" id="QAZ66518.1"/>
    </source>
</evidence>
<dbReference type="InterPro" id="IPR011051">
    <property type="entry name" value="RmlC_Cupin_sf"/>
</dbReference>
<dbReference type="Pfam" id="PF02311">
    <property type="entry name" value="AraC_binding"/>
    <property type="match status" value="1"/>
</dbReference>
<dbReference type="InterPro" id="IPR018060">
    <property type="entry name" value="HTH_AraC"/>
</dbReference>
<dbReference type="Pfam" id="PF12833">
    <property type="entry name" value="HTH_18"/>
    <property type="match status" value="1"/>
</dbReference>
<dbReference type="GO" id="GO:0003700">
    <property type="term" value="F:DNA-binding transcription factor activity"/>
    <property type="evidence" value="ECO:0007669"/>
    <property type="project" value="InterPro"/>
</dbReference>
<dbReference type="Proteomes" id="UP000293296">
    <property type="component" value="Chromosome"/>
</dbReference>
<dbReference type="RefSeq" id="WP_129349853.1">
    <property type="nucleotide sequence ID" value="NZ_CP026538.1"/>
</dbReference>
<dbReference type="InterPro" id="IPR050204">
    <property type="entry name" value="AraC_XylS_family_regulators"/>
</dbReference>
<dbReference type="InterPro" id="IPR003313">
    <property type="entry name" value="AraC-bd"/>
</dbReference>
<sequence length="292" mass="30956">MSQAPRLDVLRRPDLPGLAVVKGWDVAAEIAPHAHGAVIVGLLLEGGRELRCGGGKLRLEAGEGFIVPDGVRHSCAPLSRNGHSYVVVTVAPPLLAEVGRTDAAPEDWVRPWRDAEASARLLALAEALGQDADTALEALCALAHVLRLRPGPPKPRHPAVALVRAAIEADPAVPHDLASLAALAGVGPTYLQRLFVRETGMAVGQYLLARRVAHGVGQAAAGEGLAQAALNAGFCDQSHFTRQCKRRLGVPPGAYREWTGVRGEMREGERKRKMPPAAGGLRPPDPPNEKQF</sequence>
<dbReference type="PROSITE" id="PS01124">
    <property type="entry name" value="HTH_ARAC_FAMILY_2"/>
    <property type="match status" value="1"/>
</dbReference>
<proteinExistence type="predicted"/>
<feature type="region of interest" description="Disordered" evidence="4">
    <location>
        <begin position="262"/>
        <end position="292"/>
    </location>
</feature>
<accession>A0A4P6HN16</accession>
<evidence type="ECO:0000256" key="2">
    <source>
        <dbReference type="ARBA" id="ARBA00023125"/>
    </source>
</evidence>
<feature type="domain" description="HTH araC/xylS-type" evidence="5">
    <location>
        <begin position="161"/>
        <end position="258"/>
    </location>
</feature>
<keyword evidence="2" id="KW-0238">DNA-binding</keyword>
<name>A0A4P6HN16_9BACT</name>
<dbReference type="GO" id="GO:0043565">
    <property type="term" value="F:sequence-specific DNA binding"/>
    <property type="evidence" value="ECO:0007669"/>
    <property type="project" value="InterPro"/>
</dbReference>
<dbReference type="Gene3D" id="2.60.120.10">
    <property type="entry name" value="Jelly Rolls"/>
    <property type="match status" value="1"/>
</dbReference>
<dbReference type="InterPro" id="IPR014710">
    <property type="entry name" value="RmlC-like_jellyroll"/>
</dbReference>
<keyword evidence="3" id="KW-0804">Transcription</keyword>